<gene>
    <name evidence="9" type="ORF">HNR67_007563</name>
</gene>
<dbReference type="GO" id="GO:0005506">
    <property type="term" value="F:iron ion binding"/>
    <property type="evidence" value="ECO:0007669"/>
    <property type="project" value="InterPro"/>
</dbReference>
<sequence>MTGAPRWPFPGPRLGPPPAWAELRTRDPVSRIRTPAGETAWLLTRYADIRALLSDDRFSVGLPGGVRLSGTPLPGDLLFQDPPRHTELRAMVSRSLSARRIEGLRRQTGELTETLLGELRATGDTADLAAGLTYPLSAGVLARLLGVAMAEDARLRAWAGDIMALSATEDSAQLSAWGAVNEHLAALIEEKTASPGDDVLTDLLATCPDAAELQGLAVSIVVAGYATTANTLNLGLITLLGEPDRYRRLAAAPETVPEVVEEILRWHSDRAGLVRIARTDVELGGTLIRRGEIVLAPLLAAAHDPAAFPDPGRFAPAGHGRPQLAFGYGAHHCLGAALARMELRVALTGLVRAMPDLRLTKPVAELPWSTGRLDDGPEKVPVRW</sequence>
<reference evidence="9 10" key="1">
    <citation type="submission" date="2020-08" db="EMBL/GenBank/DDBJ databases">
        <title>Sequencing the genomes of 1000 actinobacteria strains.</title>
        <authorList>
            <person name="Klenk H.-P."/>
        </authorList>
    </citation>
    <scope>NUCLEOTIDE SEQUENCE [LARGE SCALE GENOMIC DNA]</scope>
    <source>
        <strain evidence="9 10">DSM 44230</strain>
    </source>
</reference>
<name>A0A7W7CHP8_9PSEU</name>
<keyword evidence="10" id="KW-1185">Reference proteome</keyword>
<dbReference type="FunFam" id="1.10.630.10:FF:000018">
    <property type="entry name" value="Cytochrome P450 monooxygenase"/>
    <property type="match status" value="1"/>
</dbReference>
<dbReference type="EC" id="1.14.13.-" evidence="9"/>
<dbReference type="InterPro" id="IPR017972">
    <property type="entry name" value="Cyt_P450_CS"/>
</dbReference>
<organism evidence="9 10">
    <name type="scientific">Crossiella cryophila</name>
    <dbReference type="NCBI Taxonomy" id="43355"/>
    <lineage>
        <taxon>Bacteria</taxon>
        <taxon>Bacillati</taxon>
        <taxon>Actinomycetota</taxon>
        <taxon>Actinomycetes</taxon>
        <taxon>Pseudonocardiales</taxon>
        <taxon>Pseudonocardiaceae</taxon>
        <taxon>Crossiella</taxon>
    </lineage>
</organism>
<dbReference type="InterPro" id="IPR002397">
    <property type="entry name" value="Cyt_P450_B"/>
</dbReference>
<dbReference type="RefSeq" id="WP_185008022.1">
    <property type="nucleotide sequence ID" value="NZ_BAAAUI010000008.1"/>
</dbReference>
<dbReference type="AlphaFoldDB" id="A0A7W7CHP8"/>
<evidence type="ECO:0000256" key="6">
    <source>
        <dbReference type="ARBA" id="ARBA00023004"/>
    </source>
</evidence>
<dbReference type="PANTHER" id="PTHR46696">
    <property type="entry name" value="P450, PUTATIVE (EUROFUNG)-RELATED"/>
    <property type="match status" value="1"/>
</dbReference>
<dbReference type="PANTHER" id="PTHR46696:SF5">
    <property type="entry name" value="CYTOCHROME P450 BJ-1"/>
    <property type="match status" value="1"/>
</dbReference>
<dbReference type="EMBL" id="JACHMH010000001">
    <property type="protein sequence ID" value="MBB4681445.1"/>
    <property type="molecule type" value="Genomic_DNA"/>
</dbReference>
<keyword evidence="3 8" id="KW-0349">Heme</keyword>
<dbReference type="GO" id="GO:0004497">
    <property type="term" value="F:monooxygenase activity"/>
    <property type="evidence" value="ECO:0007669"/>
    <property type="project" value="UniProtKB-KW"/>
</dbReference>
<evidence type="ECO:0000256" key="5">
    <source>
        <dbReference type="ARBA" id="ARBA00023002"/>
    </source>
</evidence>
<dbReference type="Gene3D" id="1.10.630.10">
    <property type="entry name" value="Cytochrome P450"/>
    <property type="match status" value="1"/>
</dbReference>
<comment type="cofactor">
    <cofactor evidence="1">
        <name>heme</name>
        <dbReference type="ChEBI" id="CHEBI:30413"/>
    </cofactor>
</comment>
<evidence type="ECO:0000313" key="10">
    <source>
        <dbReference type="Proteomes" id="UP000533598"/>
    </source>
</evidence>
<dbReference type="SUPFAM" id="SSF48264">
    <property type="entry name" value="Cytochrome P450"/>
    <property type="match status" value="1"/>
</dbReference>
<dbReference type="PRINTS" id="PR00385">
    <property type="entry name" value="P450"/>
</dbReference>
<dbReference type="InterPro" id="IPR001128">
    <property type="entry name" value="Cyt_P450"/>
</dbReference>
<comment type="caution">
    <text evidence="9">The sequence shown here is derived from an EMBL/GenBank/DDBJ whole genome shotgun (WGS) entry which is preliminary data.</text>
</comment>
<keyword evidence="5 8" id="KW-0560">Oxidoreductase</keyword>
<evidence type="ECO:0000256" key="3">
    <source>
        <dbReference type="ARBA" id="ARBA00022617"/>
    </source>
</evidence>
<dbReference type="Proteomes" id="UP000533598">
    <property type="component" value="Unassembled WGS sequence"/>
</dbReference>
<evidence type="ECO:0000313" key="9">
    <source>
        <dbReference type="EMBL" id="MBB4681445.1"/>
    </source>
</evidence>
<evidence type="ECO:0000256" key="4">
    <source>
        <dbReference type="ARBA" id="ARBA00022723"/>
    </source>
</evidence>
<accession>A0A7W7CHP8</accession>
<evidence type="ECO:0000256" key="2">
    <source>
        <dbReference type="ARBA" id="ARBA00010617"/>
    </source>
</evidence>
<proteinExistence type="inferred from homology"/>
<evidence type="ECO:0000256" key="1">
    <source>
        <dbReference type="ARBA" id="ARBA00001971"/>
    </source>
</evidence>
<evidence type="ECO:0000256" key="7">
    <source>
        <dbReference type="ARBA" id="ARBA00023033"/>
    </source>
</evidence>
<keyword evidence="4 8" id="KW-0479">Metal-binding</keyword>
<dbReference type="Pfam" id="PF00067">
    <property type="entry name" value="p450"/>
    <property type="match status" value="1"/>
</dbReference>
<dbReference type="GO" id="GO:0020037">
    <property type="term" value="F:heme binding"/>
    <property type="evidence" value="ECO:0007669"/>
    <property type="project" value="InterPro"/>
</dbReference>
<protein>
    <submittedName>
        <fullName evidence="9">Nocardicin N-oxygenase</fullName>
        <ecNumber evidence="9">1.14.13.-</ecNumber>
    </submittedName>
</protein>
<dbReference type="InterPro" id="IPR036396">
    <property type="entry name" value="Cyt_P450_sf"/>
</dbReference>
<comment type="similarity">
    <text evidence="2 8">Belongs to the cytochrome P450 family.</text>
</comment>
<keyword evidence="7 8" id="KW-0503">Monooxygenase</keyword>
<evidence type="ECO:0000256" key="8">
    <source>
        <dbReference type="RuleBase" id="RU000461"/>
    </source>
</evidence>
<dbReference type="PRINTS" id="PR00359">
    <property type="entry name" value="BP450"/>
</dbReference>
<dbReference type="GO" id="GO:0016705">
    <property type="term" value="F:oxidoreductase activity, acting on paired donors, with incorporation or reduction of molecular oxygen"/>
    <property type="evidence" value="ECO:0007669"/>
    <property type="project" value="InterPro"/>
</dbReference>
<dbReference type="PROSITE" id="PS00086">
    <property type="entry name" value="CYTOCHROME_P450"/>
    <property type="match status" value="1"/>
</dbReference>
<keyword evidence="6 8" id="KW-0408">Iron</keyword>